<dbReference type="RefSeq" id="WP_067381999.1">
    <property type="nucleotide sequence ID" value="NZ_BDQI01000026.1"/>
</dbReference>
<keyword evidence="1 2" id="KW-0238">DNA-binding</keyword>
<sequence>MPQHQPPARPRDSEASKARLLKAATDEFAARGIAGARVDRIGAAAEVNKALIYTYFGNKEQLFDAVMDAHVARVLDEVPFTPEDLPGYAGRLFDFLLANPHQLRLATWHRLERSGTDHEPQGLGTSMRQKTAAITQAQTAGLLTTTFTPEDLLVFTLALANAWMPTSPMATNDQAAEQTRQHRAAVVEAVRRLVAGIPTTQAS</sequence>
<dbReference type="SUPFAM" id="SSF48498">
    <property type="entry name" value="Tetracyclin repressor-like, C-terminal domain"/>
    <property type="match status" value="1"/>
</dbReference>
<dbReference type="InterPro" id="IPR050109">
    <property type="entry name" value="HTH-type_TetR-like_transc_reg"/>
</dbReference>
<evidence type="ECO:0000259" key="3">
    <source>
        <dbReference type="PROSITE" id="PS50977"/>
    </source>
</evidence>
<evidence type="ECO:0000256" key="1">
    <source>
        <dbReference type="ARBA" id="ARBA00023125"/>
    </source>
</evidence>
<dbReference type="PROSITE" id="PS50977">
    <property type="entry name" value="HTH_TETR_2"/>
    <property type="match status" value="1"/>
</dbReference>
<dbReference type="Pfam" id="PF17926">
    <property type="entry name" value="TetR_C_21"/>
    <property type="match status" value="1"/>
</dbReference>
<dbReference type="InterPro" id="IPR036271">
    <property type="entry name" value="Tet_transcr_reg_TetR-rel_C_sf"/>
</dbReference>
<feature type="domain" description="HTH tetR-type" evidence="3">
    <location>
        <begin position="14"/>
        <end position="74"/>
    </location>
</feature>
<dbReference type="PANTHER" id="PTHR30328:SF54">
    <property type="entry name" value="HTH-TYPE TRANSCRIPTIONAL REPRESSOR SCO4008"/>
    <property type="match status" value="1"/>
</dbReference>
<name>A0A250VQH7_STROL</name>
<dbReference type="Pfam" id="PF00440">
    <property type="entry name" value="TetR_N"/>
    <property type="match status" value="1"/>
</dbReference>
<dbReference type="InterPro" id="IPR009057">
    <property type="entry name" value="Homeodomain-like_sf"/>
</dbReference>
<dbReference type="AlphaFoldDB" id="A0A250VQH7"/>
<dbReference type="PRINTS" id="PR00455">
    <property type="entry name" value="HTHTETR"/>
</dbReference>
<evidence type="ECO:0000313" key="4">
    <source>
        <dbReference type="EMBL" id="GAX56483.1"/>
    </source>
</evidence>
<dbReference type="STRING" id="1963.AQJ27_43215"/>
<evidence type="ECO:0000256" key="2">
    <source>
        <dbReference type="PROSITE-ProRule" id="PRU00335"/>
    </source>
</evidence>
<dbReference type="Proteomes" id="UP000217446">
    <property type="component" value="Unassembled WGS sequence"/>
</dbReference>
<dbReference type="EMBL" id="BDQI01000026">
    <property type="protein sequence ID" value="GAX56483.1"/>
    <property type="molecule type" value="Genomic_DNA"/>
</dbReference>
<reference evidence="5" key="1">
    <citation type="submission" date="2017-05" db="EMBL/GenBank/DDBJ databases">
        <title>Streptomyces olivochromogenes NBRC 3561 whole genome shotgun sequence.</title>
        <authorList>
            <person name="Dohra H."/>
            <person name="Kodani S."/>
        </authorList>
    </citation>
    <scope>NUCLEOTIDE SEQUENCE [LARGE SCALE GENOMIC DNA]</scope>
    <source>
        <strain evidence="5">NBRC 3561</strain>
    </source>
</reference>
<dbReference type="GO" id="GO:0006355">
    <property type="term" value="P:regulation of DNA-templated transcription"/>
    <property type="evidence" value="ECO:0007669"/>
    <property type="project" value="UniProtKB-ARBA"/>
</dbReference>
<evidence type="ECO:0000313" key="5">
    <source>
        <dbReference type="Proteomes" id="UP000217446"/>
    </source>
</evidence>
<comment type="caution">
    <text evidence="4">The sequence shown here is derived from an EMBL/GenBank/DDBJ whole genome shotgun (WGS) entry which is preliminary data.</text>
</comment>
<keyword evidence="5" id="KW-1185">Reference proteome</keyword>
<dbReference type="InterPro" id="IPR041467">
    <property type="entry name" value="Sco4008_C"/>
</dbReference>
<feature type="DNA-binding region" description="H-T-H motif" evidence="2">
    <location>
        <begin position="37"/>
        <end position="56"/>
    </location>
</feature>
<accession>A0A250VQH7</accession>
<dbReference type="SUPFAM" id="SSF46689">
    <property type="entry name" value="Homeodomain-like"/>
    <property type="match status" value="1"/>
</dbReference>
<dbReference type="InterPro" id="IPR001647">
    <property type="entry name" value="HTH_TetR"/>
</dbReference>
<gene>
    <name evidence="4" type="ORF">SO3561_08051</name>
</gene>
<dbReference type="PANTHER" id="PTHR30328">
    <property type="entry name" value="TRANSCRIPTIONAL REPRESSOR"/>
    <property type="match status" value="1"/>
</dbReference>
<dbReference type="GO" id="GO:0003677">
    <property type="term" value="F:DNA binding"/>
    <property type="evidence" value="ECO:0007669"/>
    <property type="project" value="UniProtKB-UniRule"/>
</dbReference>
<dbReference type="Gene3D" id="1.10.357.10">
    <property type="entry name" value="Tetracycline Repressor, domain 2"/>
    <property type="match status" value="1"/>
</dbReference>
<proteinExistence type="predicted"/>
<protein>
    <submittedName>
        <fullName evidence="4">Putative TetR family regulatory protein</fullName>
    </submittedName>
</protein>
<organism evidence="4 5">
    <name type="scientific">Streptomyces olivochromogenes</name>
    <dbReference type="NCBI Taxonomy" id="1963"/>
    <lineage>
        <taxon>Bacteria</taxon>
        <taxon>Bacillati</taxon>
        <taxon>Actinomycetota</taxon>
        <taxon>Actinomycetes</taxon>
        <taxon>Kitasatosporales</taxon>
        <taxon>Streptomycetaceae</taxon>
        <taxon>Streptomyces</taxon>
    </lineage>
</organism>